<evidence type="ECO:0000256" key="1">
    <source>
        <dbReference type="SAM" id="Coils"/>
    </source>
</evidence>
<dbReference type="AlphaFoldDB" id="V6LIS7"/>
<reference evidence="4" key="2">
    <citation type="submission" date="2020-12" db="EMBL/GenBank/DDBJ databases">
        <title>New Spironucleus salmonicida genome in near-complete chromosomes.</title>
        <authorList>
            <person name="Xu F."/>
            <person name="Kurt Z."/>
            <person name="Jimenez-Gonzalez A."/>
            <person name="Astvaldsson A."/>
            <person name="Andersson J.O."/>
            <person name="Svard S.G."/>
        </authorList>
    </citation>
    <scope>NUCLEOTIDE SEQUENCE</scope>
    <source>
        <strain evidence="4">ATCC 50377</strain>
    </source>
</reference>
<feature type="region of interest" description="Disordered" evidence="2">
    <location>
        <begin position="1"/>
        <end position="32"/>
    </location>
</feature>
<feature type="compositionally biased region" description="Polar residues" evidence="2">
    <location>
        <begin position="85"/>
        <end position="105"/>
    </location>
</feature>
<feature type="coiled-coil region" evidence="1">
    <location>
        <begin position="921"/>
        <end position="1021"/>
    </location>
</feature>
<keyword evidence="5" id="KW-1185">Reference proteome</keyword>
<organism evidence="3">
    <name type="scientific">Spironucleus salmonicida</name>
    <dbReference type="NCBI Taxonomy" id="348837"/>
    <lineage>
        <taxon>Eukaryota</taxon>
        <taxon>Metamonada</taxon>
        <taxon>Diplomonadida</taxon>
        <taxon>Hexamitidae</taxon>
        <taxon>Hexamitinae</taxon>
        <taxon>Spironucleus</taxon>
    </lineage>
</organism>
<feature type="coiled-coil region" evidence="1">
    <location>
        <begin position="850"/>
        <end position="877"/>
    </location>
</feature>
<evidence type="ECO:0000256" key="2">
    <source>
        <dbReference type="SAM" id="MobiDB-lite"/>
    </source>
</evidence>
<name>V6LIS7_9EUKA</name>
<keyword evidence="1" id="KW-0175">Coiled coil</keyword>
<evidence type="ECO:0000313" key="3">
    <source>
        <dbReference type="EMBL" id="EST43631.1"/>
    </source>
</evidence>
<evidence type="ECO:0000313" key="4">
    <source>
        <dbReference type="EMBL" id="KAH0577607.1"/>
    </source>
</evidence>
<dbReference type="EMBL" id="AUWU02000001">
    <property type="protein sequence ID" value="KAH0577607.1"/>
    <property type="molecule type" value="Genomic_DNA"/>
</dbReference>
<sequence>MKSQIKTRPKRDKQLSISPSRSPVRNMGSDSEILKSKRYAQITEQDKLQNEILKRFQYEKVPKPNRYNSNNQLQNQTEKRVLKKQSPQRQNTSNKLLEQYPSHTPTPILDTPVRNISVDDLKSNFDNQSTDFRLMQKNIINQVDSSSNIIRQDQQLQIQTLKNQVEEQLATQKQNIQQIYISQQTIQLLQEENTKHKLLISSINQTKPLQIQIGIQAQVVLLTNIVQTDNIEIISVQSGYQVSQRNKIKLCEQSIQTVQLYEPQNANLHNLNNDLLLNEINSTQVQLDQSRLCNTRLQQQTLQTNLDLQQIDYNINQVQDKFASEKNLLHVQLQQNLAEISQLQNQINIQCKQIENQNIKLQKLQQFKINAFNRITEFYEIIGVESQQKFSNLNNLARQICIWRDFEHQTLVKTQRESSQVKQVELKLQQNQQDSQKINFELQQTMEVVHQKHQQLSQLQIQYEIQKQLLLQVQTQLKEKESENSNQNSQIQELQQQIINKQFQLTKLQGQYTTDICQFQEQIQTTNKNLTEVEHQLKSKSNTCIELQNQYTKISNQGIQEFQILQKQISQLQENYNIKCLQVKNLETSTRVIHKVKPDIPNEQLQDDLLAARQQIQSLKQQITYNDNSFTMNLRIISAENIQYKTFMSEICQKYNIVQEQEIVKEYIFSMLTQQDVNELKQAYNSELQSKTSTINNLEIEINCLQKSLDILKNEITQTKQKNKELGIQIVDGTCLENEIDEQEKKIVMLQLQIQNLTTDKQELQEKARQQIIKIQKKDDIIHSLEYQLKLIQEQQEVNQSQEQLNNQQQIHTLDQSQFQEISQLGQRLLIKEKLITELSSKCDSVTRQYNSVLTQNQEFEIQVKSLKEENYELNQKLQKQLILTTNTASDNITLQNTIEYQLQNQEILNLENKVLGQKSLEFLNNVLQTQSEQIKELDSSQIIAYENQQQVISYKTIMLETEKLLICSKKENQQLQDELSDKNLSIQRLKFTLEELQTNNKQLRTQLNLLNKDIDNSLLQQSDLNRIIQELTTQIHQKDYETTQIVNQLDLNNNLITELNEQVFKLNNYKQSVEMHQTDLHDLLELLSQKEILIQKLQK</sequence>
<feature type="region of interest" description="Disordered" evidence="2">
    <location>
        <begin position="60"/>
        <end position="110"/>
    </location>
</feature>
<reference evidence="3 4" key="1">
    <citation type="journal article" date="2014" name="PLoS Genet.">
        <title>The Genome of Spironucleus salmonicida Highlights a Fish Pathogen Adapted to Fluctuating Environments.</title>
        <authorList>
            <person name="Xu F."/>
            <person name="Jerlstrom-Hultqvist J."/>
            <person name="Einarsson E."/>
            <person name="Astvaldsson A."/>
            <person name="Svard S.G."/>
            <person name="Andersson J.O."/>
        </authorList>
    </citation>
    <scope>NUCLEOTIDE SEQUENCE</scope>
    <source>
        <strain evidence="4">ATCC 50377</strain>
    </source>
</reference>
<feature type="coiled-coil region" evidence="1">
    <location>
        <begin position="463"/>
        <end position="550"/>
    </location>
</feature>
<dbReference type="VEuPathDB" id="GiardiaDB:SS50377_20961"/>
<dbReference type="EMBL" id="KI546135">
    <property type="protein sequence ID" value="EST43631.1"/>
    <property type="molecule type" value="Genomic_DNA"/>
</dbReference>
<dbReference type="Proteomes" id="UP000018208">
    <property type="component" value="Unassembled WGS sequence"/>
</dbReference>
<feature type="compositionally biased region" description="Basic residues" evidence="2">
    <location>
        <begin position="1"/>
        <end position="11"/>
    </location>
</feature>
<evidence type="ECO:0000313" key="5">
    <source>
        <dbReference type="Proteomes" id="UP000018208"/>
    </source>
</evidence>
<feature type="compositionally biased region" description="Polar residues" evidence="2">
    <location>
        <begin position="66"/>
        <end position="76"/>
    </location>
</feature>
<gene>
    <name evidence="3" type="ORF">SS50377_16674</name>
    <name evidence="4" type="ORF">SS50377_20961</name>
</gene>
<proteinExistence type="predicted"/>
<feature type="coiled-coil region" evidence="1">
    <location>
        <begin position="681"/>
        <end position="811"/>
    </location>
</feature>
<accession>V6LIS7</accession>
<protein>
    <submittedName>
        <fullName evidence="3">Uncharacterized protein</fullName>
    </submittedName>
</protein>